<dbReference type="InterPro" id="IPR029030">
    <property type="entry name" value="Caspase-like_dom_sf"/>
</dbReference>
<feature type="region of interest" description="Disordered" evidence="1">
    <location>
        <begin position="264"/>
        <end position="285"/>
    </location>
</feature>
<feature type="chain" id="PRO_5045169686" evidence="2">
    <location>
        <begin position="20"/>
        <end position="285"/>
    </location>
</feature>
<dbReference type="RefSeq" id="WP_249846324.1">
    <property type="nucleotide sequence ID" value="NZ_JAMGBD010000001.1"/>
</dbReference>
<name>A0ABT0RIA6_9SPHN</name>
<organism evidence="3 4">
    <name type="scientific">Sphingomonas alba</name>
    <dbReference type="NCBI Taxonomy" id="2908208"/>
    <lineage>
        <taxon>Bacteria</taxon>
        <taxon>Pseudomonadati</taxon>
        <taxon>Pseudomonadota</taxon>
        <taxon>Alphaproteobacteria</taxon>
        <taxon>Sphingomonadales</taxon>
        <taxon>Sphingomonadaceae</taxon>
        <taxon>Sphingomonas</taxon>
    </lineage>
</organism>
<dbReference type="EMBL" id="JAMGBD010000001">
    <property type="protein sequence ID" value="MCL6682346.1"/>
    <property type="molecule type" value="Genomic_DNA"/>
</dbReference>
<feature type="signal peptide" evidence="2">
    <location>
        <begin position="1"/>
        <end position="19"/>
    </location>
</feature>
<comment type="caution">
    <text evidence="3">The sequence shown here is derived from an EMBL/GenBank/DDBJ whole genome shotgun (WGS) entry which is preliminary data.</text>
</comment>
<evidence type="ECO:0000313" key="4">
    <source>
        <dbReference type="Proteomes" id="UP001165363"/>
    </source>
</evidence>
<dbReference type="Pfam" id="PF01650">
    <property type="entry name" value="Peptidase_C13"/>
    <property type="match status" value="1"/>
</dbReference>
<keyword evidence="4" id="KW-1185">Reference proteome</keyword>
<evidence type="ECO:0000313" key="3">
    <source>
        <dbReference type="EMBL" id="MCL6682346.1"/>
    </source>
</evidence>
<dbReference type="Gene3D" id="3.40.50.1460">
    <property type="match status" value="1"/>
</dbReference>
<protein>
    <submittedName>
        <fullName evidence="3">C13 family peptidase</fullName>
    </submittedName>
</protein>
<gene>
    <name evidence="3" type="ORF">LZ536_00310</name>
</gene>
<evidence type="ECO:0000256" key="2">
    <source>
        <dbReference type="SAM" id="SignalP"/>
    </source>
</evidence>
<dbReference type="Proteomes" id="UP001165363">
    <property type="component" value="Unassembled WGS sequence"/>
</dbReference>
<keyword evidence="2" id="KW-0732">Signal</keyword>
<dbReference type="InterPro" id="IPR001096">
    <property type="entry name" value="Peptidase_C13"/>
</dbReference>
<dbReference type="SUPFAM" id="SSF52129">
    <property type="entry name" value="Caspase-like"/>
    <property type="match status" value="1"/>
</dbReference>
<evidence type="ECO:0000256" key="1">
    <source>
        <dbReference type="SAM" id="MobiDB-lite"/>
    </source>
</evidence>
<accession>A0ABT0RIA6</accession>
<proteinExistence type="predicted"/>
<reference evidence="3" key="1">
    <citation type="submission" date="2022-05" db="EMBL/GenBank/DDBJ databases">
        <authorList>
            <person name="Jo J.-H."/>
            <person name="Im W.-T."/>
        </authorList>
    </citation>
    <scope>NUCLEOTIDE SEQUENCE</scope>
    <source>
        <strain evidence="3">SE158</strain>
    </source>
</reference>
<sequence length="285" mass="29658">MRRLALVAFACLALGHASAQVLQPAADDPRLNAALAALKPQRPGAVDAYVIVAALDTDPVFNREAREAGRVLAERFGAEGRVITLAEDEGDDRAAAAGTPADLAAALARAGALMDRNEDVLVLYTTSHGSPHSGLSYDNGARGSGIVKPQDLTAMLAGNGAQNRLIILQACFSGQFVPALAGPRSVVVTAASSMKSSFGCSASNDWTFFGHALINQAMRTPDTLARQIRRAFVTIIGWEQKLGIESSNPQVSVGADTGPWLAALDAEARPVPPTPVGKPPSELGN</sequence>